<dbReference type="Pfam" id="PF01752">
    <property type="entry name" value="Peptidase_M9"/>
    <property type="match status" value="1"/>
</dbReference>
<comment type="caution">
    <text evidence="6">The sequence shown here is derived from an EMBL/GenBank/DDBJ whole genome shotgun (WGS) entry which is preliminary data.</text>
</comment>
<dbReference type="InterPro" id="IPR026444">
    <property type="entry name" value="Secre_tail"/>
</dbReference>
<dbReference type="Pfam" id="PF00431">
    <property type="entry name" value="CUB"/>
    <property type="match status" value="1"/>
</dbReference>
<organism evidence="6 7">
    <name type="scientific">Sediminitomix flava</name>
    <dbReference type="NCBI Taxonomy" id="379075"/>
    <lineage>
        <taxon>Bacteria</taxon>
        <taxon>Pseudomonadati</taxon>
        <taxon>Bacteroidota</taxon>
        <taxon>Cytophagia</taxon>
        <taxon>Cytophagales</taxon>
        <taxon>Flammeovirgaceae</taxon>
        <taxon>Sediminitomix</taxon>
    </lineage>
</organism>
<dbReference type="CDD" id="cd00146">
    <property type="entry name" value="PKD"/>
    <property type="match status" value="7"/>
</dbReference>
<gene>
    <name evidence="6" type="ORF">BC781_107153</name>
</gene>
<dbReference type="GO" id="GO:0005576">
    <property type="term" value="C:extracellular region"/>
    <property type="evidence" value="ECO:0007669"/>
    <property type="project" value="InterPro"/>
</dbReference>
<dbReference type="InterPro" id="IPR035986">
    <property type="entry name" value="PKD_dom_sf"/>
</dbReference>
<dbReference type="InterPro" id="IPR022409">
    <property type="entry name" value="PKD/Chitinase_dom"/>
</dbReference>
<accession>A0A315Z514</accession>
<feature type="domain" description="PKD" evidence="5">
    <location>
        <begin position="572"/>
        <end position="640"/>
    </location>
</feature>
<feature type="domain" description="PKD" evidence="5">
    <location>
        <begin position="1366"/>
        <end position="1431"/>
    </location>
</feature>
<dbReference type="Pfam" id="PF20009">
    <property type="entry name" value="GEVED"/>
    <property type="match status" value="2"/>
</dbReference>
<dbReference type="InterPro" id="IPR000859">
    <property type="entry name" value="CUB_dom"/>
</dbReference>
<dbReference type="Proteomes" id="UP000245535">
    <property type="component" value="Unassembled WGS sequence"/>
</dbReference>
<feature type="chain" id="PRO_5016299348" evidence="3">
    <location>
        <begin position="23"/>
        <end position="1776"/>
    </location>
</feature>
<dbReference type="SMART" id="SM00089">
    <property type="entry name" value="PKD"/>
    <property type="match status" value="8"/>
</dbReference>
<proteinExistence type="predicted"/>
<dbReference type="NCBIfam" id="TIGR04183">
    <property type="entry name" value="Por_Secre_tail"/>
    <property type="match status" value="1"/>
</dbReference>
<dbReference type="SMART" id="SM00042">
    <property type="entry name" value="CUB"/>
    <property type="match status" value="1"/>
</dbReference>
<dbReference type="SUPFAM" id="SSF49299">
    <property type="entry name" value="PKD domain"/>
    <property type="match status" value="8"/>
</dbReference>
<keyword evidence="3" id="KW-0732">Signal</keyword>
<name>A0A315Z514_SEDFL</name>
<dbReference type="PRINTS" id="PR00931">
    <property type="entry name" value="MICOLLPTASE"/>
</dbReference>
<keyword evidence="1" id="KW-1015">Disulfide bond</keyword>
<dbReference type="Gene3D" id="2.60.40.10">
    <property type="entry name" value="Immunoglobulins"/>
    <property type="match status" value="8"/>
</dbReference>
<evidence type="ECO:0000256" key="1">
    <source>
        <dbReference type="ARBA" id="ARBA00023157"/>
    </source>
</evidence>
<dbReference type="Pfam" id="PF18911">
    <property type="entry name" value="PKD_4"/>
    <property type="match status" value="4"/>
</dbReference>
<dbReference type="GO" id="GO:0006508">
    <property type="term" value="P:proteolysis"/>
    <property type="evidence" value="ECO:0007669"/>
    <property type="project" value="InterPro"/>
</dbReference>
<evidence type="ECO:0000259" key="4">
    <source>
        <dbReference type="PROSITE" id="PS01180"/>
    </source>
</evidence>
<evidence type="ECO:0000259" key="5">
    <source>
        <dbReference type="PROSITE" id="PS50093"/>
    </source>
</evidence>
<feature type="domain" description="PKD" evidence="5">
    <location>
        <begin position="1206"/>
        <end position="1257"/>
    </location>
</feature>
<dbReference type="Pfam" id="PF18962">
    <property type="entry name" value="Por_Secre_tail"/>
    <property type="match status" value="1"/>
</dbReference>
<feature type="domain" description="CUB" evidence="4">
    <location>
        <begin position="643"/>
        <end position="760"/>
    </location>
</feature>
<feature type="domain" description="PKD" evidence="5">
    <location>
        <begin position="1091"/>
        <end position="1176"/>
    </location>
</feature>
<evidence type="ECO:0000256" key="3">
    <source>
        <dbReference type="SAM" id="SignalP"/>
    </source>
</evidence>
<evidence type="ECO:0000256" key="2">
    <source>
        <dbReference type="PIRSR" id="PIRSR602169-1"/>
    </source>
</evidence>
<feature type="signal peptide" evidence="3">
    <location>
        <begin position="1"/>
        <end position="22"/>
    </location>
</feature>
<dbReference type="InterPro" id="IPR000601">
    <property type="entry name" value="PKD_dom"/>
</dbReference>
<evidence type="ECO:0000313" key="6">
    <source>
        <dbReference type="EMBL" id="PWJ38563.1"/>
    </source>
</evidence>
<dbReference type="Gene3D" id="1.10.390.20">
    <property type="match status" value="1"/>
</dbReference>
<protein>
    <submittedName>
        <fullName evidence="6">Putative secreted protein (Por secretion system target)</fullName>
    </submittedName>
</protein>
<dbReference type="InterPro" id="IPR035914">
    <property type="entry name" value="Sperma_CUB_dom_sf"/>
</dbReference>
<feature type="domain" description="PKD" evidence="5">
    <location>
        <begin position="1465"/>
        <end position="1526"/>
    </location>
</feature>
<dbReference type="InterPro" id="IPR045474">
    <property type="entry name" value="GEVED"/>
</dbReference>
<reference evidence="6 7" key="1">
    <citation type="submission" date="2018-03" db="EMBL/GenBank/DDBJ databases">
        <title>Genomic Encyclopedia of Archaeal and Bacterial Type Strains, Phase II (KMG-II): from individual species to whole genera.</title>
        <authorList>
            <person name="Goeker M."/>
        </authorList>
    </citation>
    <scope>NUCLEOTIDE SEQUENCE [LARGE SCALE GENOMIC DNA]</scope>
    <source>
        <strain evidence="6 7">DSM 28229</strain>
    </source>
</reference>
<dbReference type="GO" id="GO:0004222">
    <property type="term" value="F:metalloendopeptidase activity"/>
    <property type="evidence" value="ECO:0007669"/>
    <property type="project" value="InterPro"/>
</dbReference>
<dbReference type="PROSITE" id="PS01180">
    <property type="entry name" value="CUB"/>
    <property type="match status" value="1"/>
</dbReference>
<dbReference type="PROSITE" id="PS50093">
    <property type="entry name" value="PKD"/>
    <property type="match status" value="7"/>
</dbReference>
<sequence>MSYMKHFLLLMLSLLLINSAKADICDDDLSTLDYNTIITEFKTADYNCASKIIVDLYTNRTNEVSLLNDLLTMASNFASADTARANAVWALGTFYGLESTESAHLLVKNNYSLVLNTVNTVIMDDTKENPIDYALWVVDSYMNFEDSIETRIEELAFRADFSSRFRFRVMQRWYQYKIEKDTELTAQDMDWLADALVHEDEWVRAQAAYNIASLEQSKDLINNALFDTLRPILLDKYNTDSNRDVVAYSAWALDVFDGSNYWNEYKNTFVNTYLTTYYEKDFVKIYAGLPYDQLEHFADIMIELNEFYSEFMGSEFQTPADAGETNEIALYLFPNQETYNFYMSSYIGSGANNGGLYIEQNSTLYTYQRDAVTAGLSVEELIKHEFGHYLNNKYIFKGLWNDWGAYDGVDMGFHTEQKGWADEGLAEFMAGLETGHQNVYESYPREGMYKTYYCNTRNSLADLINRKVGYDDFSGYWDYEGGYSFMYFMVNEHKDMLLDILKKFRDSGKFGSYQTEQFESYIQPYGYTIATLEAEWHAKMDEWCNGEYLVADISINKEFLKTGNKVTYTDNSDPSTGNSITSWEWKFEGGIPENFSGQNPPEILYAEEGIFSATLSVTDNLGNTASKLLTNAINVTANDVVMHNGSETVCDAFFYDPGWKNDYALDGAYVLTLYPETGQMLSVEFLDFLVEDIGAEGDIYDYLSIYDGTSIDAGLIGQYYGSNNPGVVTATNAEGALTFKFVSDKEGIVRSGWKARASCTPAAPFADFISSTLKTTVNESVNFTDISKNSPSSYYWEFEGGTPSTSTEVNPVISYTNPGTYEVKLTVSNTTGSNTVVKTDFITISELALPIADFEASNLKISLGDVIDFNDLSAPNATSWNWTFEGGTPETSTEQYPRIIYNEEGDFDVSLTVTNALGSTTEVKTAHITVVNDLVSEYCQDAKSASSFEIYYPITNVSLGDINNSSSHSTEGYSDYTNLSTTLIPNNSYDLSVSIQDSYEYMNVTAWIDWNQNNIFDTDEVVAQFDPSNPAEYNLNFTVPQSATIGTTVMRVRTNYNTYGYASPCGSSSYISETEDYSIVVSNGSTVLLPPIAEFIADNTSIALNDDVTFTNVTERNADTYYWEFEGGSPSISYTENPVVTYSEPGAYSVKLIARNNAGNDIVEKSDYITVNASTNTPIAAFSSSEQVISVGTTVTFDNTSLYGESYNWTFTGGDISNSTEEMPSVTYNQKGKYSVNLVVGNIQGTDTRTRTEYINVVDFPTAAFTANSLVAFVGDTITLQSQSIDASSQKWFIPGAYTTEASLYEESVLENPKIIYSQPGSYMVRLTAFSQFGEDELTRNNFVQIYSNDDLVVDFDADILEAGINEEITFSDLSTSNIGSITAYEWKFSGPQEFTSYSEQPKVRFTTSGLYQVSLKVTTANGLHKTLTKTDFINITGLPAPFANFNSDNTEITVGDTVNFYDLSTNTTNWSWTFEGGTPAVSSAQNPVVTYNEEGIYEVSLTASNASGSSTEVKTAYIVVESRIASDHCKDATSPASFEIYYPITNVSLGDINNTTSHSSLGYGDYTGISTTLIPNNTYDLSVTVQDNYEFLNVIAWIDWNLNSVFDANEVVAQFDPSNPAVYSINFTVPANAVLGTTVLRIRTNYKGYGFASPCGASSYISETEDYGIVISNSSAMRVSNTTESLTPNSVDLSDILVVYPNPIADFMNINSNGLLTSDARFKIVNLDAKVLKTGIIRQANKVTRVDVSNLSSGVYFILIETGDHQYYSEKLIKK</sequence>
<dbReference type="InterPro" id="IPR013783">
    <property type="entry name" value="Ig-like_fold"/>
</dbReference>
<dbReference type="EMBL" id="QGDO01000007">
    <property type="protein sequence ID" value="PWJ38563.1"/>
    <property type="molecule type" value="Genomic_DNA"/>
</dbReference>
<feature type="domain" description="PKD" evidence="5">
    <location>
        <begin position="764"/>
        <end position="849"/>
    </location>
</feature>
<dbReference type="Gene3D" id="2.60.120.290">
    <property type="entry name" value="Spermadhesin, CUB domain"/>
    <property type="match status" value="1"/>
</dbReference>
<dbReference type="PANTHER" id="PTHR36842:SF1">
    <property type="entry name" value="PROTEIN TOLB"/>
    <property type="match status" value="1"/>
</dbReference>
<dbReference type="Gene3D" id="3.40.30.160">
    <property type="entry name" value="Collagenase ColT, N-terminal domain"/>
    <property type="match status" value="1"/>
</dbReference>
<dbReference type="SUPFAM" id="SSF49854">
    <property type="entry name" value="Spermadhesin, CUB domain"/>
    <property type="match status" value="1"/>
</dbReference>
<dbReference type="PANTHER" id="PTHR36842">
    <property type="entry name" value="PROTEIN TOLB HOMOLOG"/>
    <property type="match status" value="1"/>
</dbReference>
<keyword evidence="7" id="KW-1185">Reference proteome</keyword>
<dbReference type="GO" id="GO:0008270">
    <property type="term" value="F:zinc ion binding"/>
    <property type="evidence" value="ECO:0007669"/>
    <property type="project" value="InterPro"/>
</dbReference>
<dbReference type="Pfam" id="PF00801">
    <property type="entry name" value="PKD"/>
    <property type="match status" value="2"/>
</dbReference>
<feature type="active site" evidence="2">
    <location>
        <position position="385"/>
    </location>
</feature>
<feature type="domain" description="PKD" evidence="5">
    <location>
        <begin position="850"/>
        <end position="930"/>
    </location>
</feature>
<dbReference type="CDD" id="cd00041">
    <property type="entry name" value="CUB"/>
    <property type="match status" value="1"/>
</dbReference>
<dbReference type="InterPro" id="IPR002169">
    <property type="entry name" value="Peptidase_M9A/M9B"/>
</dbReference>
<evidence type="ECO:0000313" key="7">
    <source>
        <dbReference type="Proteomes" id="UP000245535"/>
    </source>
</evidence>